<dbReference type="Proteomes" id="UP000552836">
    <property type="component" value="Unassembled WGS sequence"/>
</dbReference>
<dbReference type="Pfam" id="PF14525">
    <property type="entry name" value="AraC_binding_2"/>
    <property type="match status" value="1"/>
</dbReference>
<dbReference type="PANTHER" id="PTHR46796:SF6">
    <property type="entry name" value="ARAC SUBFAMILY"/>
    <property type="match status" value="1"/>
</dbReference>
<accession>A0A846LS47</accession>
<gene>
    <name evidence="6" type="ORF">FB380_004685</name>
</gene>
<name>A0A846LS47_9ACTN</name>
<comment type="caution">
    <text evidence="6">The sequence shown here is derived from an EMBL/GenBank/DDBJ whole genome shotgun (WGS) entry which is preliminary data.</text>
</comment>
<feature type="domain" description="HTH araC/xylS-type" evidence="5">
    <location>
        <begin position="221"/>
        <end position="320"/>
    </location>
</feature>
<dbReference type="InterPro" id="IPR035418">
    <property type="entry name" value="AraC-bd_2"/>
</dbReference>
<dbReference type="GO" id="GO:0043565">
    <property type="term" value="F:sequence-specific DNA binding"/>
    <property type="evidence" value="ECO:0007669"/>
    <property type="project" value="InterPro"/>
</dbReference>
<evidence type="ECO:0000313" key="7">
    <source>
        <dbReference type="Proteomes" id="UP000552836"/>
    </source>
</evidence>
<keyword evidence="2 6" id="KW-0238">DNA-binding</keyword>
<proteinExistence type="predicted"/>
<dbReference type="Pfam" id="PF12833">
    <property type="entry name" value="HTH_18"/>
    <property type="match status" value="1"/>
</dbReference>
<dbReference type="GO" id="GO:0003700">
    <property type="term" value="F:DNA-binding transcription factor activity"/>
    <property type="evidence" value="ECO:0007669"/>
    <property type="project" value="InterPro"/>
</dbReference>
<evidence type="ECO:0000256" key="3">
    <source>
        <dbReference type="ARBA" id="ARBA00023163"/>
    </source>
</evidence>
<evidence type="ECO:0000256" key="4">
    <source>
        <dbReference type="SAM" id="MobiDB-lite"/>
    </source>
</evidence>
<dbReference type="InterPro" id="IPR009057">
    <property type="entry name" value="Homeodomain-like_sf"/>
</dbReference>
<evidence type="ECO:0000313" key="6">
    <source>
        <dbReference type="EMBL" id="NIH70187.1"/>
    </source>
</evidence>
<organism evidence="6 7">
    <name type="scientific">Modestobacter marinus</name>
    <dbReference type="NCBI Taxonomy" id="477641"/>
    <lineage>
        <taxon>Bacteria</taxon>
        <taxon>Bacillati</taxon>
        <taxon>Actinomycetota</taxon>
        <taxon>Actinomycetes</taxon>
        <taxon>Geodermatophilales</taxon>
        <taxon>Geodermatophilaceae</taxon>
        <taxon>Modestobacter</taxon>
    </lineage>
</organism>
<reference evidence="6 7" key="1">
    <citation type="submission" date="2020-02" db="EMBL/GenBank/DDBJ databases">
        <title>Sequencing the genomes of 1000 actinobacteria strains.</title>
        <authorList>
            <person name="Klenk H.-P."/>
        </authorList>
    </citation>
    <scope>NUCLEOTIDE SEQUENCE [LARGE SCALE GENOMIC DNA]</scope>
    <source>
        <strain evidence="6 7">DSM 45201</strain>
    </source>
</reference>
<dbReference type="PANTHER" id="PTHR46796">
    <property type="entry name" value="HTH-TYPE TRANSCRIPTIONAL ACTIVATOR RHAS-RELATED"/>
    <property type="match status" value="1"/>
</dbReference>
<dbReference type="RefSeq" id="WP_166757686.1">
    <property type="nucleotide sequence ID" value="NZ_BAABJU010000020.1"/>
</dbReference>
<keyword evidence="1" id="KW-0805">Transcription regulation</keyword>
<evidence type="ECO:0000256" key="2">
    <source>
        <dbReference type="ARBA" id="ARBA00023125"/>
    </source>
</evidence>
<feature type="region of interest" description="Disordered" evidence="4">
    <location>
        <begin position="1"/>
        <end position="20"/>
    </location>
</feature>
<dbReference type="PROSITE" id="PS01124">
    <property type="entry name" value="HTH_ARAC_FAMILY_2"/>
    <property type="match status" value="1"/>
</dbReference>
<dbReference type="InterPro" id="IPR018060">
    <property type="entry name" value="HTH_AraC"/>
</dbReference>
<evidence type="ECO:0000259" key="5">
    <source>
        <dbReference type="PROSITE" id="PS01124"/>
    </source>
</evidence>
<sequence length="325" mass="34497">MRTWHPSEPTGAAPGPVTVSTGSVPPAEAFAFWQDLICDTFVQLSATPTTDGQFRGRITHSVAGELELTTVRASGQQVRRTPRLIARSKEAYVLASIQLAGRGVVAQDGREARLVPGSMSFYDTTRPYTLHFADAFEQLVVQVPQRVLPAGTVARATGVTLRADSSARLVADFFRGLARRQGTDPAGTATLVPHAIGLLGSALALATGPLPAAPSAALDRERVRAYLTASCTDPGLDADAVAAACHLSRRTLFRLFESEPESLGDALRRLRVAAAQRLLREAPRLPLAAVAGRCGFSGDAQFHRAFRTVTGMTPAAYRQAAAGRS</sequence>
<dbReference type="EMBL" id="JAAMPA010000003">
    <property type="protein sequence ID" value="NIH70187.1"/>
    <property type="molecule type" value="Genomic_DNA"/>
</dbReference>
<keyword evidence="3" id="KW-0804">Transcription</keyword>
<evidence type="ECO:0000256" key="1">
    <source>
        <dbReference type="ARBA" id="ARBA00023015"/>
    </source>
</evidence>
<dbReference type="AlphaFoldDB" id="A0A846LS47"/>
<dbReference type="Gene3D" id="1.10.10.60">
    <property type="entry name" value="Homeodomain-like"/>
    <property type="match status" value="1"/>
</dbReference>
<protein>
    <submittedName>
        <fullName evidence="6">AraC-like DNA-binding protein</fullName>
    </submittedName>
</protein>
<dbReference type="SUPFAM" id="SSF46689">
    <property type="entry name" value="Homeodomain-like"/>
    <property type="match status" value="1"/>
</dbReference>
<dbReference type="InterPro" id="IPR050204">
    <property type="entry name" value="AraC_XylS_family_regulators"/>
</dbReference>
<dbReference type="SMART" id="SM00342">
    <property type="entry name" value="HTH_ARAC"/>
    <property type="match status" value="1"/>
</dbReference>